<keyword evidence="3" id="KW-1185">Reference proteome</keyword>
<feature type="chain" id="PRO_5008609048" evidence="1">
    <location>
        <begin position="19"/>
        <end position="229"/>
    </location>
</feature>
<evidence type="ECO:0000313" key="3">
    <source>
        <dbReference type="Proteomes" id="UP000091956"/>
    </source>
</evidence>
<name>A0A1B8GV59_9PEZI</name>
<dbReference type="GeneID" id="28835368"/>
<reference evidence="3" key="2">
    <citation type="journal article" date="2018" name="Nat. Commun.">
        <title>Extreme sensitivity to ultraviolet light in the fungal pathogen causing white-nose syndrome of bats.</title>
        <authorList>
            <person name="Palmer J.M."/>
            <person name="Drees K.P."/>
            <person name="Foster J.T."/>
            <person name="Lindner D.L."/>
        </authorList>
    </citation>
    <scope>NUCLEOTIDE SEQUENCE [LARGE SCALE GENOMIC DNA]</scope>
    <source>
        <strain evidence="3">UAMH 10579</strain>
    </source>
</reference>
<organism evidence="2 3">
    <name type="scientific">Pseudogymnoascus verrucosus</name>
    <dbReference type="NCBI Taxonomy" id="342668"/>
    <lineage>
        <taxon>Eukaryota</taxon>
        <taxon>Fungi</taxon>
        <taxon>Dikarya</taxon>
        <taxon>Ascomycota</taxon>
        <taxon>Pezizomycotina</taxon>
        <taxon>Leotiomycetes</taxon>
        <taxon>Thelebolales</taxon>
        <taxon>Thelebolaceae</taxon>
        <taxon>Pseudogymnoascus</taxon>
    </lineage>
</organism>
<keyword evidence="1" id="KW-0732">Signal</keyword>
<evidence type="ECO:0000313" key="2">
    <source>
        <dbReference type="EMBL" id="OBT99725.1"/>
    </source>
</evidence>
<proteinExistence type="predicted"/>
<accession>A0A1B8GV59</accession>
<reference evidence="2 3" key="1">
    <citation type="submission" date="2016-03" db="EMBL/GenBank/DDBJ databases">
        <title>Comparative genomics of Pseudogymnoascus destructans, the fungus causing white-nose syndrome of bats.</title>
        <authorList>
            <person name="Palmer J.M."/>
            <person name="Drees K.P."/>
            <person name="Foster J.T."/>
            <person name="Lindner D.L."/>
        </authorList>
    </citation>
    <scope>NUCLEOTIDE SEQUENCE [LARGE SCALE GENOMIC DNA]</scope>
    <source>
        <strain evidence="2 3">UAMH 10579</strain>
    </source>
</reference>
<feature type="signal peptide" evidence="1">
    <location>
        <begin position="1"/>
        <end position="18"/>
    </location>
</feature>
<sequence length="229" mass="24992">MGTRHLICVFYLGRFVIAQYGQFDGYPEVQGLAVITFLLAPSNIARLKAGLTHTYTPTAEEVEEMTRSIARQGEEYHAALVRGEVSVMSRMKPTCPSMWRETSAGVLEVVAGATAGATVPIYQELGFIHDGLFCEWAYVVDLDAEVLEVYSGVEKEREGSSQRFKDVDGAEKGWVPALVKSFAFAELPGTKDDLVREINEAIEVRAREALAREQGKDGGDNAAAVSAVL</sequence>
<protein>
    <submittedName>
        <fullName evidence="2">Uncharacterized protein</fullName>
    </submittedName>
</protein>
<dbReference type="EMBL" id="KV460211">
    <property type="protein sequence ID" value="OBT99725.1"/>
    <property type="molecule type" value="Genomic_DNA"/>
</dbReference>
<evidence type="ECO:0000256" key="1">
    <source>
        <dbReference type="SAM" id="SignalP"/>
    </source>
</evidence>
<dbReference type="RefSeq" id="XP_018133458.1">
    <property type="nucleotide sequence ID" value="XM_018271497.2"/>
</dbReference>
<dbReference type="Proteomes" id="UP000091956">
    <property type="component" value="Unassembled WGS sequence"/>
</dbReference>
<gene>
    <name evidence="2" type="ORF">VE01_01982</name>
</gene>
<dbReference type="OrthoDB" id="3938867at2759"/>
<dbReference type="AlphaFoldDB" id="A0A1B8GV59"/>